<feature type="domain" description="HTH cro/C1-type" evidence="1">
    <location>
        <begin position="21"/>
        <end position="58"/>
    </location>
</feature>
<protein>
    <submittedName>
        <fullName evidence="2">XRE family transcriptional regulator</fullName>
    </submittedName>
</protein>
<organism evidence="2 3">
    <name type="scientific">Kribbella capetownensis</name>
    <dbReference type="NCBI Taxonomy" id="1572659"/>
    <lineage>
        <taxon>Bacteria</taxon>
        <taxon>Bacillati</taxon>
        <taxon>Actinomycetota</taxon>
        <taxon>Actinomycetes</taxon>
        <taxon>Propionibacteriales</taxon>
        <taxon>Kribbellaceae</taxon>
        <taxon>Kribbella</taxon>
    </lineage>
</organism>
<dbReference type="Proteomes" id="UP000293342">
    <property type="component" value="Unassembled WGS sequence"/>
</dbReference>
<dbReference type="Pfam" id="PF13560">
    <property type="entry name" value="HTH_31"/>
    <property type="match status" value="1"/>
</dbReference>
<dbReference type="Pfam" id="PF19054">
    <property type="entry name" value="DUF5753"/>
    <property type="match status" value="1"/>
</dbReference>
<accession>A0A4R0IN63</accession>
<gene>
    <name evidence="2" type="ORF">E0H75_42125</name>
</gene>
<dbReference type="SUPFAM" id="SSF47413">
    <property type="entry name" value="lambda repressor-like DNA-binding domains"/>
    <property type="match status" value="1"/>
</dbReference>
<evidence type="ECO:0000259" key="1">
    <source>
        <dbReference type="PROSITE" id="PS50943"/>
    </source>
</evidence>
<name>A0A4R0IN63_9ACTN</name>
<dbReference type="InterPro" id="IPR010982">
    <property type="entry name" value="Lambda_DNA-bd_dom_sf"/>
</dbReference>
<proteinExistence type="predicted"/>
<keyword evidence="3" id="KW-1185">Reference proteome</keyword>
<sequence length="281" mass="30893">MGLTTTESLPARRQVAVELGRLRRQAGISGRSMAERLGVSQPTISRAESGARLLNLQLTRAWLDAVGADTATRNNVLALAEASHSETVAYRLQLRDQTHLQTHVTNIEGDTRVLYAVDPITIHGLLQVPQYAMAIMELADSEHMFDHEAALDARLERQKLLDDSARQFSFVMLEQVLHAPFVTQGQLEHLAELAIRGDWLTIGVVPQSAPWPAIPWSGYNLYELSDGSRVVTAELTHGEATVTGEDDLKLYADLHSQWLAKALTGEKAAELCRALADQLSA</sequence>
<comment type="caution">
    <text evidence="2">The sequence shown here is derived from an EMBL/GenBank/DDBJ whole genome shotgun (WGS) entry which is preliminary data.</text>
</comment>
<dbReference type="SMART" id="SM00530">
    <property type="entry name" value="HTH_XRE"/>
    <property type="match status" value="1"/>
</dbReference>
<dbReference type="RefSeq" id="WP_131519347.1">
    <property type="nucleotide sequence ID" value="NZ_SJKD01000019.1"/>
</dbReference>
<dbReference type="CDD" id="cd00093">
    <property type="entry name" value="HTH_XRE"/>
    <property type="match status" value="1"/>
</dbReference>
<evidence type="ECO:0000313" key="3">
    <source>
        <dbReference type="Proteomes" id="UP000293342"/>
    </source>
</evidence>
<dbReference type="InterPro" id="IPR043917">
    <property type="entry name" value="DUF5753"/>
</dbReference>
<reference evidence="2 3" key="1">
    <citation type="submission" date="2019-02" db="EMBL/GenBank/DDBJ databases">
        <title>Kribbella capetownensis sp. nov. and Kribbella speibonae sp. nov., isolated from soil.</title>
        <authorList>
            <person name="Curtis S.M."/>
            <person name="Norton I."/>
            <person name="Everest G.J."/>
            <person name="Meyers P.R."/>
        </authorList>
    </citation>
    <scope>NUCLEOTIDE SEQUENCE [LARGE SCALE GENOMIC DNA]</scope>
    <source>
        <strain evidence="2 3">YM53</strain>
    </source>
</reference>
<dbReference type="InterPro" id="IPR001387">
    <property type="entry name" value="Cro/C1-type_HTH"/>
</dbReference>
<dbReference type="AlphaFoldDB" id="A0A4R0IN63"/>
<evidence type="ECO:0000313" key="2">
    <source>
        <dbReference type="EMBL" id="TCC33860.1"/>
    </source>
</evidence>
<dbReference type="Gene3D" id="1.10.260.40">
    <property type="entry name" value="lambda repressor-like DNA-binding domains"/>
    <property type="match status" value="1"/>
</dbReference>
<dbReference type="PROSITE" id="PS50943">
    <property type="entry name" value="HTH_CROC1"/>
    <property type="match status" value="1"/>
</dbReference>
<dbReference type="EMBL" id="SJKD01000019">
    <property type="protein sequence ID" value="TCC33860.1"/>
    <property type="molecule type" value="Genomic_DNA"/>
</dbReference>
<dbReference type="OrthoDB" id="4966777at2"/>
<dbReference type="GO" id="GO:0003677">
    <property type="term" value="F:DNA binding"/>
    <property type="evidence" value="ECO:0007669"/>
    <property type="project" value="InterPro"/>
</dbReference>